<sequence length="462" mass="53459">MKTINTQLFLFLKWKNIALILIVSLYACESFVEPEPPKNELTRENIFVDKQTIEASLIGIYSQMTEGFGGFANYQTTLFGGLCSDELDNYSTSPSQLEFYENSLMPDNVDIIRLWSEPYEYIYQTNAIMEGLYKTENIAGIFKDEIRGEALFIRAFCHFYLANFFGNIPYITTTDYIENAVASRDPINEVYEHIINDLKEASSLLPESYVTDGRLRPNKHTVQALLARVYLYNEDWKNAEILAENVIKASQYYQLEQDLNSVFLVGSKEAIWQLYPVITGLNTIEGYAFILSRAPYNVALNKTVFDTFDSNDLRKDTWIGTLTSGTETYYYPYKYKVNFDATLSEYYMVFRLAEQYLIRAEARAQLNNLDWALADLNKIRNRAGLENFESTSKAMILEAIYTERQRELFAEWGHRWFDLKRTGRANEVLSAIKPGWETIDVLFPIPQSELQNNPNMPQNPGY</sequence>
<feature type="domain" description="SusD-like N-terminal" evidence="7">
    <location>
        <begin position="71"/>
        <end position="231"/>
    </location>
</feature>
<feature type="domain" description="RagB/SusD" evidence="6">
    <location>
        <begin position="323"/>
        <end position="462"/>
    </location>
</feature>
<evidence type="ECO:0000313" key="8">
    <source>
        <dbReference type="EMBL" id="UNY97894.1"/>
    </source>
</evidence>
<keyword evidence="3" id="KW-0732">Signal</keyword>
<evidence type="ECO:0000256" key="3">
    <source>
        <dbReference type="ARBA" id="ARBA00022729"/>
    </source>
</evidence>
<keyword evidence="5" id="KW-0998">Cell outer membrane</keyword>
<evidence type="ECO:0000256" key="1">
    <source>
        <dbReference type="ARBA" id="ARBA00004442"/>
    </source>
</evidence>
<proteinExistence type="inferred from homology"/>
<evidence type="ECO:0000259" key="7">
    <source>
        <dbReference type="Pfam" id="PF14322"/>
    </source>
</evidence>
<dbReference type="InterPro" id="IPR012944">
    <property type="entry name" value="SusD_RagB_dom"/>
</dbReference>
<gene>
    <name evidence="8" type="ORF">MQE36_12460</name>
</gene>
<dbReference type="PROSITE" id="PS51257">
    <property type="entry name" value="PROKAR_LIPOPROTEIN"/>
    <property type="match status" value="1"/>
</dbReference>
<evidence type="ECO:0000259" key="6">
    <source>
        <dbReference type="Pfam" id="PF07980"/>
    </source>
</evidence>
<organism evidence="8 9">
    <name type="scientific">Zhouia spongiae</name>
    <dbReference type="NCBI Taxonomy" id="2202721"/>
    <lineage>
        <taxon>Bacteria</taxon>
        <taxon>Pseudomonadati</taxon>
        <taxon>Bacteroidota</taxon>
        <taxon>Flavobacteriia</taxon>
        <taxon>Flavobacteriales</taxon>
        <taxon>Flavobacteriaceae</taxon>
        <taxon>Zhouia</taxon>
    </lineage>
</organism>
<evidence type="ECO:0000313" key="9">
    <source>
        <dbReference type="Proteomes" id="UP000829476"/>
    </source>
</evidence>
<keyword evidence="4" id="KW-0472">Membrane</keyword>
<dbReference type="EMBL" id="CP094326">
    <property type="protein sequence ID" value="UNY97894.1"/>
    <property type="molecule type" value="Genomic_DNA"/>
</dbReference>
<dbReference type="Proteomes" id="UP000829476">
    <property type="component" value="Chromosome"/>
</dbReference>
<evidence type="ECO:0000256" key="2">
    <source>
        <dbReference type="ARBA" id="ARBA00006275"/>
    </source>
</evidence>
<reference evidence="8 9" key="1">
    <citation type="journal article" date="2018" name="Int. J. Syst. Evol. Microbiol.">
        <title>Zhouia spongiae sp. nov., isolated from a marine sponge.</title>
        <authorList>
            <person name="Zhuang L."/>
            <person name="Lin B."/>
            <person name="Qin F."/>
            <person name="Luo L."/>
        </authorList>
    </citation>
    <scope>NUCLEOTIDE SEQUENCE [LARGE SCALE GENOMIC DNA]</scope>
    <source>
        <strain evidence="8 9">HN-Y44</strain>
    </source>
</reference>
<comment type="subcellular location">
    <subcellularLocation>
        <location evidence="1">Cell outer membrane</location>
    </subcellularLocation>
</comment>
<name>A0ABY3YJC1_9FLAO</name>
<accession>A0ABY3YJC1</accession>
<dbReference type="CDD" id="cd08977">
    <property type="entry name" value="SusD"/>
    <property type="match status" value="1"/>
</dbReference>
<dbReference type="RefSeq" id="WP_242936305.1">
    <property type="nucleotide sequence ID" value="NZ_CP094326.1"/>
</dbReference>
<dbReference type="InterPro" id="IPR011990">
    <property type="entry name" value="TPR-like_helical_dom_sf"/>
</dbReference>
<evidence type="ECO:0000256" key="5">
    <source>
        <dbReference type="ARBA" id="ARBA00023237"/>
    </source>
</evidence>
<dbReference type="Gene3D" id="1.25.40.390">
    <property type="match status" value="1"/>
</dbReference>
<dbReference type="Pfam" id="PF14322">
    <property type="entry name" value="SusD-like_3"/>
    <property type="match status" value="1"/>
</dbReference>
<evidence type="ECO:0000256" key="4">
    <source>
        <dbReference type="ARBA" id="ARBA00023136"/>
    </source>
</evidence>
<comment type="similarity">
    <text evidence="2">Belongs to the SusD family.</text>
</comment>
<dbReference type="InterPro" id="IPR033985">
    <property type="entry name" value="SusD-like_N"/>
</dbReference>
<protein>
    <submittedName>
        <fullName evidence="8">RagB/SusD family nutrient uptake outer membrane protein</fullName>
    </submittedName>
</protein>
<dbReference type="SUPFAM" id="SSF48452">
    <property type="entry name" value="TPR-like"/>
    <property type="match status" value="1"/>
</dbReference>
<dbReference type="Pfam" id="PF07980">
    <property type="entry name" value="SusD_RagB"/>
    <property type="match status" value="1"/>
</dbReference>
<keyword evidence="9" id="KW-1185">Reference proteome</keyword>